<dbReference type="InterPro" id="IPR029063">
    <property type="entry name" value="SAM-dependent_MTases_sf"/>
</dbReference>
<accession>A0A1G2RNA1</accession>
<dbReference type="GO" id="GO:0009307">
    <property type="term" value="P:DNA restriction-modification system"/>
    <property type="evidence" value="ECO:0007669"/>
    <property type="project" value="UniProtKB-KW"/>
</dbReference>
<evidence type="ECO:0000313" key="9">
    <source>
        <dbReference type="Proteomes" id="UP000176917"/>
    </source>
</evidence>
<dbReference type="STRING" id="1802461.A3B24_03195"/>
<dbReference type="PROSITE" id="PS00095">
    <property type="entry name" value="C5_MTASE_2"/>
    <property type="match status" value="1"/>
</dbReference>
<sequence>MQTHEKKRAGLAYLDLFSGIGGFRVAIDQAAENADIKSHCLGYSEIDRYALTTYHANFDTDGEMDLGDIARLGSESDIRRRLPSFDILFAGFPCQPFSLMGLKKGFEDTRGTLFFHIAKILAVKKPSFFILENVRGLQTHDNGKTLRRIMSILSDELGYATEYRLMNSLDFGVPQVRRRLYILGSRNKTVLSELRLKDISWRKQPIYRTAWHLLEKETDEKYYLSKKILKTILAHGSGKYYSRSEINRLIARPLTASMHKMHRANQDNYYSDDFIQGVFKNGVVLNGTTTKKGVRRITPLEAFRLQGFDDSFPKNARTNGVSDTQLYKQAGNAITVNVAQSILGALFQNTRFLYG</sequence>
<evidence type="ECO:0000313" key="8">
    <source>
        <dbReference type="EMBL" id="OHA73491.1"/>
    </source>
</evidence>
<dbReference type="SUPFAM" id="SSF53335">
    <property type="entry name" value="S-adenosyl-L-methionine-dependent methyltransferases"/>
    <property type="match status" value="1"/>
</dbReference>
<evidence type="ECO:0000256" key="1">
    <source>
        <dbReference type="ARBA" id="ARBA00022603"/>
    </source>
</evidence>
<dbReference type="PRINTS" id="PR00105">
    <property type="entry name" value="C5METTRFRASE"/>
</dbReference>
<dbReference type="PROSITE" id="PS00094">
    <property type="entry name" value="C5_MTASE_1"/>
    <property type="match status" value="1"/>
</dbReference>
<dbReference type="EMBL" id="MHUG01000011">
    <property type="protein sequence ID" value="OHA73491.1"/>
    <property type="molecule type" value="Genomic_DNA"/>
</dbReference>
<keyword evidence="2 5" id="KW-0808">Transferase</keyword>
<comment type="caution">
    <text evidence="8">The sequence shown here is derived from an EMBL/GenBank/DDBJ whole genome shotgun (WGS) entry which is preliminary data.</text>
</comment>
<dbReference type="EC" id="2.1.1.37" evidence="7"/>
<dbReference type="CDD" id="cd00315">
    <property type="entry name" value="Cyt_C5_DNA_methylase"/>
    <property type="match status" value="1"/>
</dbReference>
<dbReference type="PANTHER" id="PTHR46098">
    <property type="entry name" value="TRNA (CYTOSINE(38)-C(5))-METHYLTRANSFERASE"/>
    <property type="match status" value="1"/>
</dbReference>
<dbReference type="GO" id="GO:0003886">
    <property type="term" value="F:DNA (cytosine-5-)-methyltransferase activity"/>
    <property type="evidence" value="ECO:0007669"/>
    <property type="project" value="UniProtKB-EC"/>
</dbReference>
<dbReference type="InterPro" id="IPR031303">
    <property type="entry name" value="C5_meth_CS"/>
</dbReference>
<dbReference type="NCBIfam" id="TIGR00675">
    <property type="entry name" value="dcm"/>
    <property type="match status" value="1"/>
</dbReference>
<name>A0A1G2RNA1_9BACT</name>
<dbReference type="AlphaFoldDB" id="A0A1G2RNA1"/>
<dbReference type="PROSITE" id="PS51679">
    <property type="entry name" value="SAM_MT_C5"/>
    <property type="match status" value="1"/>
</dbReference>
<keyword evidence="1 5" id="KW-0489">Methyltransferase</keyword>
<dbReference type="Gene3D" id="3.90.120.10">
    <property type="entry name" value="DNA Methylase, subunit A, domain 2"/>
    <property type="match status" value="1"/>
</dbReference>
<gene>
    <name evidence="8" type="ORF">A3B24_03195</name>
</gene>
<keyword evidence="4" id="KW-0680">Restriction system</keyword>
<dbReference type="InterPro" id="IPR050750">
    <property type="entry name" value="C5-MTase"/>
</dbReference>
<evidence type="ECO:0000256" key="6">
    <source>
        <dbReference type="RuleBase" id="RU000416"/>
    </source>
</evidence>
<dbReference type="InterPro" id="IPR018117">
    <property type="entry name" value="C5_DNA_meth_AS"/>
</dbReference>
<dbReference type="GO" id="GO:0032259">
    <property type="term" value="P:methylation"/>
    <property type="evidence" value="ECO:0007669"/>
    <property type="project" value="UniProtKB-KW"/>
</dbReference>
<evidence type="ECO:0000256" key="3">
    <source>
        <dbReference type="ARBA" id="ARBA00022691"/>
    </source>
</evidence>
<evidence type="ECO:0000256" key="2">
    <source>
        <dbReference type="ARBA" id="ARBA00022679"/>
    </source>
</evidence>
<proteinExistence type="inferred from homology"/>
<feature type="active site" evidence="5">
    <location>
        <position position="94"/>
    </location>
</feature>
<dbReference type="Pfam" id="PF00145">
    <property type="entry name" value="DNA_methylase"/>
    <property type="match status" value="1"/>
</dbReference>
<dbReference type="InterPro" id="IPR001525">
    <property type="entry name" value="C5_MeTfrase"/>
</dbReference>
<comment type="catalytic activity">
    <reaction evidence="7">
        <text>a 2'-deoxycytidine in DNA + S-adenosyl-L-methionine = a 5-methyl-2'-deoxycytidine in DNA + S-adenosyl-L-homocysteine + H(+)</text>
        <dbReference type="Rhea" id="RHEA:13681"/>
        <dbReference type="Rhea" id="RHEA-COMP:11369"/>
        <dbReference type="Rhea" id="RHEA-COMP:11370"/>
        <dbReference type="ChEBI" id="CHEBI:15378"/>
        <dbReference type="ChEBI" id="CHEBI:57856"/>
        <dbReference type="ChEBI" id="CHEBI:59789"/>
        <dbReference type="ChEBI" id="CHEBI:85452"/>
        <dbReference type="ChEBI" id="CHEBI:85454"/>
        <dbReference type="EC" id="2.1.1.37"/>
    </reaction>
</comment>
<comment type="similarity">
    <text evidence="5 6">Belongs to the class I-like SAM-binding methyltransferase superfamily. C5-methyltransferase family.</text>
</comment>
<dbReference type="Gene3D" id="3.40.50.150">
    <property type="entry name" value="Vaccinia Virus protein VP39"/>
    <property type="match status" value="1"/>
</dbReference>
<protein>
    <recommendedName>
        <fullName evidence="7">Cytosine-specific methyltransferase</fullName>
        <ecNumber evidence="7">2.1.1.37</ecNumber>
    </recommendedName>
</protein>
<keyword evidence="3 5" id="KW-0949">S-adenosyl-L-methionine</keyword>
<evidence type="ECO:0000256" key="5">
    <source>
        <dbReference type="PROSITE-ProRule" id="PRU01016"/>
    </source>
</evidence>
<dbReference type="PANTHER" id="PTHR46098:SF1">
    <property type="entry name" value="TRNA (CYTOSINE(38)-C(5))-METHYLTRANSFERASE"/>
    <property type="match status" value="1"/>
</dbReference>
<dbReference type="Proteomes" id="UP000176917">
    <property type="component" value="Unassembled WGS sequence"/>
</dbReference>
<evidence type="ECO:0000256" key="4">
    <source>
        <dbReference type="ARBA" id="ARBA00022747"/>
    </source>
</evidence>
<reference evidence="8 9" key="1">
    <citation type="journal article" date="2016" name="Nat. Commun.">
        <title>Thousands of microbial genomes shed light on interconnected biogeochemical processes in an aquifer system.</title>
        <authorList>
            <person name="Anantharaman K."/>
            <person name="Brown C.T."/>
            <person name="Hug L.A."/>
            <person name="Sharon I."/>
            <person name="Castelle C.J."/>
            <person name="Probst A.J."/>
            <person name="Thomas B.C."/>
            <person name="Singh A."/>
            <person name="Wilkins M.J."/>
            <person name="Karaoz U."/>
            <person name="Brodie E.L."/>
            <person name="Williams K.H."/>
            <person name="Hubbard S.S."/>
            <person name="Banfield J.F."/>
        </authorList>
    </citation>
    <scope>NUCLEOTIDE SEQUENCE [LARGE SCALE GENOMIC DNA]</scope>
</reference>
<organism evidence="8 9">
    <name type="scientific">Candidatus Wildermuthbacteria bacterium RIFCSPLOWO2_01_FULL_48_16</name>
    <dbReference type="NCBI Taxonomy" id="1802461"/>
    <lineage>
        <taxon>Bacteria</taxon>
        <taxon>Candidatus Wildermuthiibacteriota</taxon>
    </lineage>
</organism>
<evidence type="ECO:0000256" key="7">
    <source>
        <dbReference type="RuleBase" id="RU000417"/>
    </source>
</evidence>